<comment type="caution">
    <text evidence="2">The sequence shown here is derived from an EMBL/GenBank/DDBJ whole genome shotgun (WGS) entry which is preliminary data.</text>
</comment>
<accession>A0A8X6WPV9</accession>
<feature type="compositionally biased region" description="Basic and acidic residues" evidence="1">
    <location>
        <begin position="63"/>
        <end position="72"/>
    </location>
</feature>
<dbReference type="AlphaFoldDB" id="A0A8X6WPV9"/>
<feature type="region of interest" description="Disordered" evidence="1">
    <location>
        <begin position="1"/>
        <end position="78"/>
    </location>
</feature>
<dbReference type="EMBL" id="BMAV01001139">
    <property type="protein sequence ID" value="GFY39020.1"/>
    <property type="molecule type" value="Genomic_DNA"/>
</dbReference>
<reference evidence="2" key="1">
    <citation type="submission" date="2020-08" db="EMBL/GenBank/DDBJ databases">
        <title>Multicomponent nature underlies the extraordinary mechanical properties of spider dragline silk.</title>
        <authorList>
            <person name="Kono N."/>
            <person name="Nakamura H."/>
            <person name="Mori M."/>
            <person name="Yoshida Y."/>
            <person name="Ohtoshi R."/>
            <person name="Malay A.D."/>
            <person name="Moran D.A.P."/>
            <person name="Tomita M."/>
            <person name="Numata K."/>
            <person name="Arakawa K."/>
        </authorList>
    </citation>
    <scope>NUCLEOTIDE SEQUENCE</scope>
</reference>
<dbReference type="Proteomes" id="UP000886998">
    <property type="component" value="Unassembled WGS sequence"/>
</dbReference>
<keyword evidence="3" id="KW-1185">Reference proteome</keyword>
<organism evidence="2 3">
    <name type="scientific">Trichonephila inaurata madagascariensis</name>
    <dbReference type="NCBI Taxonomy" id="2747483"/>
    <lineage>
        <taxon>Eukaryota</taxon>
        <taxon>Metazoa</taxon>
        <taxon>Ecdysozoa</taxon>
        <taxon>Arthropoda</taxon>
        <taxon>Chelicerata</taxon>
        <taxon>Arachnida</taxon>
        <taxon>Araneae</taxon>
        <taxon>Araneomorphae</taxon>
        <taxon>Entelegynae</taxon>
        <taxon>Araneoidea</taxon>
        <taxon>Nephilidae</taxon>
        <taxon>Trichonephila</taxon>
        <taxon>Trichonephila inaurata</taxon>
    </lineage>
</organism>
<protein>
    <submittedName>
        <fullName evidence="2">Uncharacterized protein</fullName>
    </submittedName>
</protein>
<feature type="compositionally biased region" description="Basic and acidic residues" evidence="1">
    <location>
        <begin position="28"/>
        <end position="37"/>
    </location>
</feature>
<evidence type="ECO:0000256" key="1">
    <source>
        <dbReference type="SAM" id="MobiDB-lite"/>
    </source>
</evidence>
<proteinExistence type="predicted"/>
<evidence type="ECO:0000313" key="3">
    <source>
        <dbReference type="Proteomes" id="UP000886998"/>
    </source>
</evidence>
<sequence length="78" mass="8987">MSHKKSLSAKETTKIWKEQSSNEAEDGELSHMRESHNENITPLKSVSKNEDIESNDSQNQNEFDAHDEKEFLEVQPVD</sequence>
<gene>
    <name evidence="2" type="ORF">TNIN_32001</name>
</gene>
<name>A0A8X6WPV9_9ARAC</name>
<evidence type="ECO:0000313" key="2">
    <source>
        <dbReference type="EMBL" id="GFY39020.1"/>
    </source>
</evidence>